<evidence type="ECO:0000256" key="1">
    <source>
        <dbReference type="SAM" id="Phobius"/>
    </source>
</evidence>
<keyword evidence="1" id="KW-1133">Transmembrane helix</keyword>
<feature type="non-terminal residue" evidence="2">
    <location>
        <position position="639"/>
    </location>
</feature>
<evidence type="ECO:0008006" key="4">
    <source>
        <dbReference type="Google" id="ProtNLM"/>
    </source>
</evidence>
<comment type="caution">
    <text evidence="2">The sequence shown here is derived from an EMBL/GenBank/DDBJ whole genome shotgun (WGS) entry which is preliminary data.</text>
</comment>
<feature type="transmembrane region" description="Helical" evidence="1">
    <location>
        <begin position="246"/>
        <end position="264"/>
    </location>
</feature>
<feature type="transmembrane region" description="Helical" evidence="1">
    <location>
        <begin position="191"/>
        <end position="208"/>
    </location>
</feature>
<gene>
    <name evidence="2" type="ORF">GX576_02475</name>
</gene>
<dbReference type="Gene3D" id="6.10.250.2870">
    <property type="match status" value="1"/>
</dbReference>
<feature type="transmembrane region" description="Helical" evidence="1">
    <location>
        <begin position="151"/>
        <end position="171"/>
    </location>
</feature>
<sequence length="639" mass="69576">AAFIAFGAIYAALSQPWTGLALGVQGERVVATSARGPAAGLPRGVEVESLSGGGQDVRLEPLDLAPEPDGAMGDYATYRRFLDRQEMLAQILRAGTVEVQLASGTSVTVIPEARRPVGSLPAAFWVQLAVGLIAWAISASVFAFRRHDRAAPYLLLSGAATLAFAPFAGVYSARELALPATLFQWLNDLNFLGGSLFAASFVALLLNYPRRIGPAWLGPAIVAVYVVWFVAQQVGLFESMTFARRFLVMIGVFATFALAGWHWFTSRREPATRAALQWFLLSWVVGTGLFALFILLPQMFGVDTSGLQGFAFLLFLLVYGGLAFGILRYRLFDLDRWWTGAVLWMLAALALIGLDFLFLFVLHLSSEVSLALALLICGVLWLPLRGLIWSRLFGRREKSAKAARFRQVTDVALAPPGADRQARWQELLRGVFDPLGVEAHTVDGAVALDEEGLALLVPGTDGLSGVRLSYADGGRRLFGPRDIELAGELLEMLAGAAESRKSYETGVMAERGRIARDIHDNVGAQLMTALHSPAPERKDMVIRETLQGLRGIIDDSAAEAANWPEALADLRQETAERLHAAGLDLDWRVDEAMSLPLKAQILHTLRSILREAVTNTLRHADATTMNICVTERDGQLVLD</sequence>
<dbReference type="AlphaFoldDB" id="A0A7X7LUU5"/>
<feature type="transmembrane region" description="Helical" evidence="1">
    <location>
        <begin position="215"/>
        <end position="234"/>
    </location>
</feature>
<accession>A0A7X7LUU5</accession>
<keyword evidence="1" id="KW-0472">Membrane</keyword>
<reference evidence="2 3" key="1">
    <citation type="journal article" date="2020" name="Biotechnol. Biofuels">
        <title>New insights from the biogas microbiome by comprehensive genome-resolved metagenomics of nearly 1600 species originating from multiple anaerobic digesters.</title>
        <authorList>
            <person name="Campanaro S."/>
            <person name="Treu L."/>
            <person name="Rodriguez-R L.M."/>
            <person name="Kovalovszki A."/>
            <person name="Ziels R.M."/>
            <person name="Maus I."/>
            <person name="Zhu X."/>
            <person name="Kougias P.G."/>
            <person name="Basile A."/>
            <person name="Luo G."/>
            <person name="Schluter A."/>
            <person name="Konstantinidis K.T."/>
            <person name="Angelidaki I."/>
        </authorList>
    </citation>
    <scope>NUCLEOTIDE SEQUENCE [LARGE SCALE GENOMIC DNA]</scope>
    <source>
        <strain evidence="2">AS06rmzACSIP_256</strain>
    </source>
</reference>
<evidence type="ECO:0000313" key="2">
    <source>
        <dbReference type="EMBL" id="NLF53271.1"/>
    </source>
</evidence>
<protein>
    <recommendedName>
        <fullName evidence="4">Histidine kinase</fullName>
    </recommendedName>
</protein>
<name>A0A7X7LUU5_9RHOO</name>
<dbReference type="EMBL" id="JAAYYV010000066">
    <property type="protein sequence ID" value="NLF53271.1"/>
    <property type="molecule type" value="Genomic_DNA"/>
</dbReference>
<dbReference type="Proteomes" id="UP000536534">
    <property type="component" value="Unassembled WGS sequence"/>
</dbReference>
<proteinExistence type="predicted"/>
<evidence type="ECO:0000313" key="3">
    <source>
        <dbReference type="Proteomes" id="UP000536534"/>
    </source>
</evidence>
<keyword evidence="1" id="KW-0812">Transmembrane</keyword>
<feature type="transmembrane region" description="Helical" evidence="1">
    <location>
        <begin position="276"/>
        <end position="296"/>
    </location>
</feature>
<organism evidence="2 3">
    <name type="scientific">Thauera phenolivorans</name>
    <dbReference type="NCBI Taxonomy" id="1792543"/>
    <lineage>
        <taxon>Bacteria</taxon>
        <taxon>Pseudomonadati</taxon>
        <taxon>Pseudomonadota</taxon>
        <taxon>Betaproteobacteria</taxon>
        <taxon>Rhodocyclales</taxon>
        <taxon>Zoogloeaceae</taxon>
        <taxon>Thauera</taxon>
    </lineage>
</organism>
<feature type="non-terminal residue" evidence="2">
    <location>
        <position position="1"/>
    </location>
</feature>
<feature type="transmembrane region" description="Helical" evidence="1">
    <location>
        <begin position="308"/>
        <end position="329"/>
    </location>
</feature>
<feature type="transmembrane region" description="Helical" evidence="1">
    <location>
        <begin position="124"/>
        <end position="144"/>
    </location>
</feature>
<feature type="transmembrane region" description="Helical" evidence="1">
    <location>
        <begin position="341"/>
        <end position="362"/>
    </location>
</feature>
<feature type="transmembrane region" description="Helical" evidence="1">
    <location>
        <begin position="368"/>
        <end position="388"/>
    </location>
</feature>